<keyword evidence="2" id="KW-1133">Transmembrane helix</keyword>
<dbReference type="Proteomes" id="UP000232323">
    <property type="component" value="Unassembled WGS sequence"/>
</dbReference>
<feature type="region of interest" description="Disordered" evidence="1">
    <location>
        <begin position="203"/>
        <end position="237"/>
    </location>
</feature>
<evidence type="ECO:0000256" key="2">
    <source>
        <dbReference type="SAM" id="Phobius"/>
    </source>
</evidence>
<evidence type="ECO:0000256" key="1">
    <source>
        <dbReference type="SAM" id="MobiDB-lite"/>
    </source>
</evidence>
<organism evidence="3 4">
    <name type="scientific">Chlamydomonas eustigma</name>
    <dbReference type="NCBI Taxonomy" id="1157962"/>
    <lineage>
        <taxon>Eukaryota</taxon>
        <taxon>Viridiplantae</taxon>
        <taxon>Chlorophyta</taxon>
        <taxon>core chlorophytes</taxon>
        <taxon>Chlorophyceae</taxon>
        <taxon>CS clade</taxon>
        <taxon>Chlamydomonadales</taxon>
        <taxon>Chlamydomonadaceae</taxon>
        <taxon>Chlamydomonas</taxon>
    </lineage>
</organism>
<feature type="region of interest" description="Disordered" evidence="1">
    <location>
        <begin position="138"/>
        <end position="188"/>
    </location>
</feature>
<protein>
    <submittedName>
        <fullName evidence="3">Uncharacterized protein</fullName>
    </submittedName>
</protein>
<reference evidence="3 4" key="1">
    <citation type="submission" date="2017-08" db="EMBL/GenBank/DDBJ databases">
        <title>Acidophilic green algal genome provides insights into adaptation to an acidic environment.</title>
        <authorList>
            <person name="Hirooka S."/>
            <person name="Hirose Y."/>
            <person name="Kanesaki Y."/>
            <person name="Higuchi S."/>
            <person name="Fujiwara T."/>
            <person name="Onuma R."/>
            <person name="Era A."/>
            <person name="Ohbayashi R."/>
            <person name="Uzuka A."/>
            <person name="Nozaki H."/>
            <person name="Yoshikawa H."/>
            <person name="Miyagishima S.Y."/>
        </authorList>
    </citation>
    <scope>NUCLEOTIDE SEQUENCE [LARGE SCALE GENOMIC DNA]</scope>
    <source>
        <strain evidence="3 4">NIES-2499</strain>
    </source>
</reference>
<accession>A0A250WTY1</accession>
<feature type="transmembrane region" description="Helical" evidence="2">
    <location>
        <begin position="35"/>
        <end position="56"/>
    </location>
</feature>
<sequence length="288" mass="30863">MRSAYCRKATSSCLGKRVSPRCNVSSNQNPTSLQYVAVATFIAAGVTCLLSIPAYADVDENLSPFQKRQAEAEKRRELMRQTREAAMTKMDANSAPQVAIEERKDDQSDERTELSQKLKSDMQNSKIRLYEEIAAKSAKAPIQEPETSALPFSFPSFSNGSKTMESKPPVAASPSSIDDRQLPPAPITSTGIAIAPASAAPQPAARVIPSPLPETQASKPDPALVKESQVKTGSKRKGPLPLWASELAVIGFYAAMVASLTKYGKQTAGIGDAVSKVINQIAKKAKLV</sequence>
<evidence type="ECO:0000313" key="4">
    <source>
        <dbReference type="Proteomes" id="UP000232323"/>
    </source>
</evidence>
<evidence type="ECO:0000313" key="3">
    <source>
        <dbReference type="EMBL" id="GAX74189.1"/>
    </source>
</evidence>
<comment type="caution">
    <text evidence="3">The sequence shown here is derived from an EMBL/GenBank/DDBJ whole genome shotgun (WGS) entry which is preliminary data.</text>
</comment>
<feature type="region of interest" description="Disordered" evidence="1">
    <location>
        <begin position="88"/>
        <end position="120"/>
    </location>
</feature>
<proteinExistence type="predicted"/>
<gene>
    <name evidence="3" type="ORF">CEUSTIGMA_g1638.t1</name>
</gene>
<feature type="compositionally biased region" description="Basic and acidic residues" evidence="1">
    <location>
        <begin position="100"/>
        <end position="120"/>
    </location>
</feature>
<keyword evidence="2" id="KW-0472">Membrane</keyword>
<name>A0A250WTY1_9CHLO</name>
<dbReference type="AlphaFoldDB" id="A0A250WTY1"/>
<keyword evidence="4" id="KW-1185">Reference proteome</keyword>
<keyword evidence="2" id="KW-0812">Transmembrane</keyword>
<dbReference type="EMBL" id="BEGY01000006">
    <property type="protein sequence ID" value="GAX74189.1"/>
    <property type="molecule type" value="Genomic_DNA"/>
</dbReference>